<comment type="caution">
    <text evidence="7">The sequence shown here is derived from an EMBL/GenBank/DDBJ whole genome shotgun (WGS) entry which is preliminary data.</text>
</comment>
<evidence type="ECO:0000256" key="5">
    <source>
        <dbReference type="SAM" id="SignalP"/>
    </source>
</evidence>
<feature type="signal peptide" evidence="5">
    <location>
        <begin position="1"/>
        <end position="16"/>
    </location>
</feature>
<keyword evidence="8" id="KW-1185">Reference proteome</keyword>
<evidence type="ECO:0000259" key="6">
    <source>
        <dbReference type="Pfam" id="PF01979"/>
    </source>
</evidence>
<dbReference type="InterPro" id="IPR011059">
    <property type="entry name" value="Metal-dep_hydrolase_composite"/>
</dbReference>
<dbReference type="Gene3D" id="2.30.40.10">
    <property type="entry name" value="Urease, subunit C, domain 1"/>
    <property type="match status" value="1"/>
</dbReference>
<dbReference type="GO" id="GO:0005829">
    <property type="term" value="C:cytosol"/>
    <property type="evidence" value="ECO:0007669"/>
    <property type="project" value="TreeGrafter"/>
</dbReference>
<keyword evidence="2" id="KW-0479">Metal-binding</keyword>
<keyword evidence="4" id="KW-0862">Zinc</keyword>
<dbReference type="Pfam" id="PF01979">
    <property type="entry name" value="Amidohydro_1"/>
    <property type="match status" value="1"/>
</dbReference>
<dbReference type="EMBL" id="JAULSU010000003">
    <property type="protein sequence ID" value="KAK0622618.1"/>
    <property type="molecule type" value="Genomic_DNA"/>
</dbReference>
<dbReference type="Proteomes" id="UP001175000">
    <property type="component" value="Unassembled WGS sequence"/>
</dbReference>
<organism evidence="7 8">
    <name type="scientific">Immersiella caudata</name>
    <dbReference type="NCBI Taxonomy" id="314043"/>
    <lineage>
        <taxon>Eukaryota</taxon>
        <taxon>Fungi</taxon>
        <taxon>Dikarya</taxon>
        <taxon>Ascomycota</taxon>
        <taxon>Pezizomycotina</taxon>
        <taxon>Sordariomycetes</taxon>
        <taxon>Sordariomycetidae</taxon>
        <taxon>Sordariales</taxon>
        <taxon>Lasiosphaeriaceae</taxon>
        <taxon>Immersiella</taxon>
    </lineage>
</organism>
<comment type="cofactor">
    <cofactor evidence="1">
        <name>Zn(2+)</name>
        <dbReference type="ChEBI" id="CHEBI:29105"/>
    </cofactor>
</comment>
<accession>A0AA39WVX2</accession>
<dbReference type="GO" id="GO:0046872">
    <property type="term" value="F:metal ion binding"/>
    <property type="evidence" value="ECO:0007669"/>
    <property type="project" value="UniProtKB-KW"/>
</dbReference>
<dbReference type="PANTHER" id="PTHR11271">
    <property type="entry name" value="GUANINE DEAMINASE"/>
    <property type="match status" value="1"/>
</dbReference>
<dbReference type="GO" id="GO:0019239">
    <property type="term" value="F:deaminase activity"/>
    <property type="evidence" value="ECO:0007669"/>
    <property type="project" value="TreeGrafter"/>
</dbReference>
<dbReference type="InterPro" id="IPR032466">
    <property type="entry name" value="Metal_Hydrolase"/>
</dbReference>
<protein>
    <submittedName>
        <fullName evidence="7">Amidohydrolase</fullName>
    </submittedName>
</protein>
<dbReference type="Gene3D" id="3.20.20.140">
    <property type="entry name" value="Metal-dependent hydrolases"/>
    <property type="match status" value="1"/>
</dbReference>
<keyword evidence="5" id="KW-0732">Signal</keyword>
<dbReference type="InterPro" id="IPR006680">
    <property type="entry name" value="Amidohydro-rel"/>
</dbReference>
<evidence type="ECO:0000256" key="1">
    <source>
        <dbReference type="ARBA" id="ARBA00001947"/>
    </source>
</evidence>
<sequence>MRLISTLAAAPGFAAASSILFRGGTIIAFDNATESLQVIRGGSVLVTDDRITTVSETAISVSNDTEVVDITGKILAPGQINTHFHGWQTAFKTLGSNTSLVEYFGRYGEYAAAGLLNAEDVYLSQLAGVLESVNGGVTTILDHAHHTWDNETSEAGLQASVDSGARVYWAYTFHNITTIEPNFLVQDQLANFRSLASNASFKGSPAEISIAYDAFTNGNLGEIRAIMDLAEEFNIPVITTHHVEGPWPLENSPETLLSLNLLNRSIPFVLSHSSFITPRGAELLRSHNHYISITPESEFHYGHTHPTSHLIQDQATIGVDTHFTFSADMLTQTRLWLQTARRTLYSEVLQRWEIPVNNPMSVNQAFLMSTRNGGLSLRRNDLGIIAEGAKADLVLWNAKDSPSLLGWNDPVAAIVLHASVGDIEAVLVDGKWLKRDGKLVMEGYYGEFKERFLQSARRIQNRLVVTPAVVPAVGEEWINGLVIGEAAEVDAKRGEGTGYGRGFLGVNGTQG</sequence>
<evidence type="ECO:0000256" key="3">
    <source>
        <dbReference type="ARBA" id="ARBA00022801"/>
    </source>
</evidence>
<dbReference type="AlphaFoldDB" id="A0AA39WVX2"/>
<dbReference type="InterPro" id="IPR051607">
    <property type="entry name" value="Metallo-dep_hydrolases"/>
</dbReference>
<evidence type="ECO:0000313" key="8">
    <source>
        <dbReference type="Proteomes" id="UP001175000"/>
    </source>
</evidence>
<evidence type="ECO:0000256" key="2">
    <source>
        <dbReference type="ARBA" id="ARBA00022723"/>
    </source>
</evidence>
<keyword evidence="3" id="KW-0378">Hydrolase</keyword>
<evidence type="ECO:0000256" key="4">
    <source>
        <dbReference type="ARBA" id="ARBA00022833"/>
    </source>
</evidence>
<reference evidence="7" key="1">
    <citation type="submission" date="2023-06" db="EMBL/GenBank/DDBJ databases">
        <title>Genome-scale phylogeny and comparative genomics of the fungal order Sordariales.</title>
        <authorList>
            <consortium name="Lawrence Berkeley National Laboratory"/>
            <person name="Hensen N."/>
            <person name="Bonometti L."/>
            <person name="Westerberg I."/>
            <person name="Brannstrom I.O."/>
            <person name="Guillou S."/>
            <person name="Cros-Aarteil S."/>
            <person name="Calhoun S."/>
            <person name="Haridas S."/>
            <person name="Kuo A."/>
            <person name="Mondo S."/>
            <person name="Pangilinan J."/>
            <person name="Riley R."/>
            <person name="Labutti K."/>
            <person name="Andreopoulos B."/>
            <person name="Lipzen A."/>
            <person name="Chen C."/>
            <person name="Yanf M."/>
            <person name="Daum C."/>
            <person name="Ng V."/>
            <person name="Clum A."/>
            <person name="Steindorff A."/>
            <person name="Ohm R."/>
            <person name="Martin F."/>
            <person name="Silar P."/>
            <person name="Natvig D."/>
            <person name="Lalanne C."/>
            <person name="Gautier V."/>
            <person name="Ament-Velasquez S.L."/>
            <person name="Kruys A."/>
            <person name="Hutchinson M.I."/>
            <person name="Powell A.J."/>
            <person name="Barry K."/>
            <person name="Miller A.N."/>
            <person name="Grigoriev I.V."/>
            <person name="Debuchy R."/>
            <person name="Gladieux P."/>
            <person name="Thoren M.H."/>
            <person name="Johannesson H."/>
        </authorList>
    </citation>
    <scope>NUCLEOTIDE SEQUENCE</scope>
    <source>
        <strain evidence="7">CBS 606.72</strain>
    </source>
</reference>
<dbReference type="SUPFAM" id="SSF51556">
    <property type="entry name" value="Metallo-dependent hydrolases"/>
    <property type="match status" value="1"/>
</dbReference>
<dbReference type="SUPFAM" id="SSF51338">
    <property type="entry name" value="Composite domain of metallo-dependent hydrolases"/>
    <property type="match status" value="1"/>
</dbReference>
<proteinExistence type="predicted"/>
<name>A0AA39WVX2_9PEZI</name>
<dbReference type="PANTHER" id="PTHR11271:SF37">
    <property type="entry name" value="FAMILY PROTEIN, PUTATIVE (AFU_ORTHOLOGUE AFUA_4G00460)-RELATED"/>
    <property type="match status" value="1"/>
</dbReference>
<evidence type="ECO:0000313" key="7">
    <source>
        <dbReference type="EMBL" id="KAK0622618.1"/>
    </source>
</evidence>
<gene>
    <name evidence="7" type="ORF">B0T14DRAFT_544404</name>
</gene>
<feature type="domain" description="Amidohydrolase-related" evidence="6">
    <location>
        <begin position="74"/>
        <end position="433"/>
    </location>
</feature>
<feature type="chain" id="PRO_5041419612" evidence="5">
    <location>
        <begin position="17"/>
        <end position="511"/>
    </location>
</feature>